<keyword evidence="3" id="KW-0540">Nuclease</keyword>
<dbReference type="InterPro" id="IPR041122">
    <property type="entry name" value="RecJ_OB"/>
</dbReference>
<dbReference type="GO" id="GO:0008409">
    <property type="term" value="F:5'-3' exonuclease activity"/>
    <property type="evidence" value="ECO:0007669"/>
    <property type="project" value="InterPro"/>
</dbReference>
<organism evidence="9 10">
    <name type="scientific">Anaerobium acetethylicum</name>
    <dbReference type="NCBI Taxonomy" id="1619234"/>
    <lineage>
        <taxon>Bacteria</taxon>
        <taxon>Bacillati</taxon>
        <taxon>Bacillota</taxon>
        <taxon>Clostridia</taxon>
        <taxon>Lachnospirales</taxon>
        <taxon>Lachnospiraceae</taxon>
        <taxon>Anaerobium</taxon>
    </lineage>
</organism>
<dbReference type="Pfam" id="PF17768">
    <property type="entry name" value="RecJ_OB"/>
    <property type="match status" value="1"/>
</dbReference>
<dbReference type="Gene3D" id="3.10.310.30">
    <property type="match status" value="1"/>
</dbReference>
<dbReference type="PANTHER" id="PTHR30255:SF2">
    <property type="entry name" value="SINGLE-STRANDED-DNA-SPECIFIC EXONUCLEASE RECJ"/>
    <property type="match status" value="1"/>
</dbReference>
<evidence type="ECO:0000313" key="10">
    <source>
        <dbReference type="Proteomes" id="UP000199315"/>
    </source>
</evidence>
<evidence type="ECO:0000259" key="7">
    <source>
        <dbReference type="Pfam" id="PF02272"/>
    </source>
</evidence>
<evidence type="ECO:0000256" key="1">
    <source>
        <dbReference type="ARBA" id="ARBA00005915"/>
    </source>
</evidence>
<dbReference type="InterPro" id="IPR003156">
    <property type="entry name" value="DHHA1_dom"/>
</dbReference>
<reference evidence="9 10" key="1">
    <citation type="submission" date="2016-09" db="EMBL/GenBank/DDBJ databases">
        <authorList>
            <person name="Capua I."/>
            <person name="De Benedictis P."/>
            <person name="Joannis T."/>
            <person name="Lombin L.H."/>
            <person name="Cattoli G."/>
        </authorList>
    </citation>
    <scope>NUCLEOTIDE SEQUENCE [LARGE SCALE GENOMIC DNA]</scope>
    <source>
        <strain evidence="9 10">GluBS11</strain>
    </source>
</reference>
<dbReference type="GO" id="GO:0006281">
    <property type="term" value="P:DNA repair"/>
    <property type="evidence" value="ECO:0007669"/>
    <property type="project" value="InterPro"/>
</dbReference>
<dbReference type="InterPro" id="IPR051673">
    <property type="entry name" value="SSDNA_exonuclease_RecJ"/>
</dbReference>
<accession>A0A1D3TT73</accession>
<proteinExistence type="inferred from homology"/>
<name>A0A1D3TT73_9FIRM</name>
<feature type="domain" description="RecJ OB" evidence="8">
    <location>
        <begin position="460"/>
        <end position="583"/>
    </location>
</feature>
<dbReference type="Gene3D" id="3.90.1640.30">
    <property type="match status" value="1"/>
</dbReference>
<dbReference type="InterPro" id="IPR038763">
    <property type="entry name" value="DHH_sf"/>
</dbReference>
<dbReference type="Pfam" id="PF02272">
    <property type="entry name" value="DHHA1"/>
    <property type="match status" value="1"/>
</dbReference>
<dbReference type="Pfam" id="PF01368">
    <property type="entry name" value="DHH"/>
    <property type="match status" value="1"/>
</dbReference>
<dbReference type="EMBL" id="FMKA01000008">
    <property type="protein sequence ID" value="SCP97131.1"/>
    <property type="molecule type" value="Genomic_DNA"/>
</dbReference>
<evidence type="ECO:0000256" key="2">
    <source>
        <dbReference type="ARBA" id="ARBA00019841"/>
    </source>
</evidence>
<dbReference type="STRING" id="1619234.SAMN05421730_100894"/>
<evidence type="ECO:0000256" key="4">
    <source>
        <dbReference type="ARBA" id="ARBA00022801"/>
    </source>
</evidence>
<dbReference type="GO" id="GO:0006310">
    <property type="term" value="P:DNA recombination"/>
    <property type="evidence" value="ECO:0007669"/>
    <property type="project" value="InterPro"/>
</dbReference>
<gene>
    <name evidence="9" type="ORF">SAMN05421730_100894</name>
</gene>
<dbReference type="InterPro" id="IPR001667">
    <property type="entry name" value="DDH_dom"/>
</dbReference>
<dbReference type="NCBIfam" id="TIGR00644">
    <property type="entry name" value="recJ"/>
    <property type="match status" value="1"/>
</dbReference>
<dbReference type="AlphaFoldDB" id="A0A1D3TT73"/>
<dbReference type="GO" id="GO:0003676">
    <property type="term" value="F:nucleic acid binding"/>
    <property type="evidence" value="ECO:0007669"/>
    <property type="project" value="InterPro"/>
</dbReference>
<dbReference type="PANTHER" id="PTHR30255">
    <property type="entry name" value="SINGLE-STRANDED-DNA-SPECIFIC EXONUCLEASE RECJ"/>
    <property type="match status" value="1"/>
</dbReference>
<dbReference type="OrthoDB" id="9809852at2"/>
<evidence type="ECO:0000256" key="5">
    <source>
        <dbReference type="ARBA" id="ARBA00022839"/>
    </source>
</evidence>
<comment type="similarity">
    <text evidence="1">Belongs to the RecJ family.</text>
</comment>
<keyword evidence="5 9" id="KW-0269">Exonuclease</keyword>
<keyword evidence="10" id="KW-1185">Reference proteome</keyword>
<evidence type="ECO:0000259" key="6">
    <source>
        <dbReference type="Pfam" id="PF01368"/>
    </source>
</evidence>
<evidence type="ECO:0000259" key="8">
    <source>
        <dbReference type="Pfam" id="PF17768"/>
    </source>
</evidence>
<feature type="domain" description="DHHA1" evidence="7">
    <location>
        <begin position="355"/>
        <end position="446"/>
    </location>
</feature>
<protein>
    <recommendedName>
        <fullName evidence="2">Single-stranded-DNA-specific exonuclease RecJ</fullName>
    </recommendedName>
</protein>
<dbReference type="InterPro" id="IPR004610">
    <property type="entry name" value="RecJ"/>
</dbReference>
<dbReference type="SUPFAM" id="SSF64182">
    <property type="entry name" value="DHH phosphoesterases"/>
    <property type="match status" value="1"/>
</dbReference>
<keyword evidence="4" id="KW-0378">Hydrolase</keyword>
<feature type="domain" description="DDH" evidence="6">
    <location>
        <begin position="77"/>
        <end position="235"/>
    </location>
</feature>
<dbReference type="Proteomes" id="UP000199315">
    <property type="component" value="Unassembled WGS sequence"/>
</dbReference>
<sequence>MEKWFVAAKKADFNQIAKKYNITPVTARIIRNRDIIGDEAIDCYLNGDLSYLHDARLMKDMEKAVSIIMRKIKERKKIRIIGDYDIDGVNATYILLAALERCGADVDTDIPDRMKDGYGLNENLIRLAYDDGVDTIVTCDNGIAAVEQIRYAKELGMDVIVTDHHDIPYQEENGIRRHIIPSADAVVNPKQEDCGYPFKNLCGAGVAYKLAEVLYRKCGIRDEQIHEFIEFVAFATVGDVMDLVGENRIFVKTGLQRLQNTENPGFRALLEVNQLEDKNLSAYHIGFVLGPCINASGRLDTAKKALDLLRAETAEEAKTLALELKMLNDSRKEMTQVNLAKAVDLIESTSLKEDRILVVYIPECHESLAGIIAGRIREKYYKPSIVLTKGEEGVKGSGRSIEAYHMFEGLSECRDLLTKFGGHPLAAGLSLPEENVEELRRRMNAYSRLTEEDLTAKVSIDVPMPIDYISEEFINELDMLEPFGKANAKPVFAEKELDVIGARILGKNQNVLKLQVLNQRGTMLDAMYFGNIENFNEYVGGKFGRSELERMYQKRENRIRLSVTYYPAVNEYNGNKSIQIVVQNYQ</sequence>
<dbReference type="RefSeq" id="WP_091232905.1">
    <property type="nucleotide sequence ID" value="NZ_FMKA01000008.1"/>
</dbReference>
<evidence type="ECO:0000313" key="9">
    <source>
        <dbReference type="EMBL" id="SCP97131.1"/>
    </source>
</evidence>
<evidence type="ECO:0000256" key="3">
    <source>
        <dbReference type="ARBA" id="ARBA00022722"/>
    </source>
</evidence>